<protein>
    <submittedName>
        <fullName evidence="2">Uncharacterized protein</fullName>
    </submittedName>
</protein>
<dbReference type="Proteomes" id="UP000624244">
    <property type="component" value="Unassembled WGS sequence"/>
</dbReference>
<name>A0A8H6DS59_COCSA</name>
<dbReference type="EMBL" id="WNKQ01000018">
    <property type="protein sequence ID" value="KAF5845838.1"/>
    <property type="molecule type" value="Genomic_DNA"/>
</dbReference>
<organism evidence="2 3">
    <name type="scientific">Cochliobolus sativus</name>
    <name type="common">Common root rot and spot blotch fungus</name>
    <name type="synonym">Bipolaris sorokiniana</name>
    <dbReference type="NCBI Taxonomy" id="45130"/>
    <lineage>
        <taxon>Eukaryota</taxon>
        <taxon>Fungi</taxon>
        <taxon>Dikarya</taxon>
        <taxon>Ascomycota</taxon>
        <taxon>Pezizomycotina</taxon>
        <taxon>Dothideomycetes</taxon>
        <taxon>Pleosporomycetidae</taxon>
        <taxon>Pleosporales</taxon>
        <taxon>Pleosporineae</taxon>
        <taxon>Pleosporaceae</taxon>
        <taxon>Bipolaris</taxon>
    </lineage>
</organism>
<proteinExistence type="predicted"/>
<accession>A0A8H6DS59</accession>
<evidence type="ECO:0000256" key="1">
    <source>
        <dbReference type="SAM" id="MobiDB-lite"/>
    </source>
</evidence>
<evidence type="ECO:0000313" key="2">
    <source>
        <dbReference type="EMBL" id="KAF5845838.1"/>
    </source>
</evidence>
<gene>
    <name evidence="2" type="ORF">GGP41_009582</name>
</gene>
<dbReference type="OMA" id="AKCPCLR"/>
<feature type="region of interest" description="Disordered" evidence="1">
    <location>
        <begin position="118"/>
        <end position="145"/>
    </location>
</feature>
<sequence>MATGSPNVWTQMNYVPPRGQCNHKPSLLAARCPCLRFMLHPLKSSSSYECDGCGHHASFHSMENKTEDEIRKRWETEAKERTQQNDESQQRPKKRVRAIEYNREDDEEDINRAITELLQGAKSRPKASAVPKKKPGRVAGTKAKQKLSEILDDSTVVELD</sequence>
<feature type="region of interest" description="Disordered" evidence="1">
    <location>
        <begin position="56"/>
        <end position="102"/>
    </location>
</feature>
<reference evidence="2" key="1">
    <citation type="submission" date="2019-11" db="EMBL/GenBank/DDBJ databases">
        <title>Bipolaris sorokiniana Genome sequencing.</title>
        <authorList>
            <person name="Wang H."/>
        </authorList>
    </citation>
    <scope>NUCLEOTIDE SEQUENCE</scope>
</reference>
<feature type="compositionally biased region" description="Basic and acidic residues" evidence="1">
    <location>
        <begin position="62"/>
        <end position="90"/>
    </location>
</feature>
<dbReference type="AlphaFoldDB" id="A0A8H6DS59"/>
<evidence type="ECO:0000313" key="3">
    <source>
        <dbReference type="Proteomes" id="UP000624244"/>
    </source>
</evidence>
<comment type="caution">
    <text evidence="2">The sequence shown here is derived from an EMBL/GenBank/DDBJ whole genome shotgun (WGS) entry which is preliminary data.</text>
</comment>